<dbReference type="PANTHER" id="PTHR21724">
    <property type="entry name" value="SHKT DOMAIN-CONTAINING PROTEIN"/>
    <property type="match status" value="1"/>
</dbReference>
<dbReference type="SMART" id="SM00254">
    <property type="entry name" value="ShKT"/>
    <property type="match status" value="3"/>
</dbReference>
<dbReference type="PANTHER" id="PTHR21724:SF0">
    <property type="entry name" value="SHKT DOMAIN-CONTAINING PROTEIN"/>
    <property type="match status" value="1"/>
</dbReference>
<evidence type="ECO:0000256" key="2">
    <source>
        <dbReference type="SAM" id="SignalP"/>
    </source>
</evidence>
<dbReference type="OrthoDB" id="5813795at2759"/>
<name>A0A0B1TBJ7_OESDE</name>
<dbReference type="Proteomes" id="UP000053660">
    <property type="component" value="Unassembled WGS sequence"/>
</dbReference>
<accession>A0A0B1TBJ7</accession>
<reference evidence="4 5" key="1">
    <citation type="submission" date="2014-03" db="EMBL/GenBank/DDBJ databases">
        <title>Draft genome of the hookworm Oesophagostomum dentatum.</title>
        <authorList>
            <person name="Mitreva M."/>
        </authorList>
    </citation>
    <scope>NUCLEOTIDE SEQUENCE [LARGE SCALE GENOMIC DNA]</scope>
    <source>
        <strain evidence="4 5">OD-Hann</strain>
    </source>
</reference>
<dbReference type="Pfam" id="PF01549">
    <property type="entry name" value="ShK"/>
    <property type="match status" value="3"/>
</dbReference>
<gene>
    <name evidence="4" type="ORF">OESDEN_06922</name>
</gene>
<protein>
    <submittedName>
        <fullName evidence="4">ShTK domain protein</fullName>
    </submittedName>
</protein>
<dbReference type="EMBL" id="KN550909">
    <property type="protein sequence ID" value="KHJ93172.1"/>
    <property type="molecule type" value="Genomic_DNA"/>
</dbReference>
<keyword evidence="5" id="KW-1185">Reference proteome</keyword>
<feature type="chain" id="PRO_5002083142" evidence="2">
    <location>
        <begin position="17"/>
        <end position="217"/>
    </location>
</feature>
<proteinExistence type="predicted"/>
<keyword evidence="2" id="KW-0732">Signal</keyword>
<dbReference type="Gene3D" id="1.10.10.1870">
    <property type="entry name" value="ShTK domain-like"/>
    <property type="match status" value="1"/>
</dbReference>
<dbReference type="Gene3D" id="1.10.10.1940">
    <property type="match status" value="1"/>
</dbReference>
<evidence type="ECO:0000256" key="1">
    <source>
        <dbReference type="PROSITE-ProRule" id="PRU01005"/>
    </source>
</evidence>
<dbReference type="PROSITE" id="PS51670">
    <property type="entry name" value="SHKT"/>
    <property type="match status" value="1"/>
</dbReference>
<feature type="domain" description="ShKT" evidence="3">
    <location>
        <begin position="136"/>
        <end position="170"/>
    </location>
</feature>
<comment type="caution">
    <text evidence="1">Lacks conserved residue(s) required for the propagation of feature annotation.</text>
</comment>
<keyword evidence="1" id="KW-1015">Disulfide bond</keyword>
<feature type="disulfide bond" evidence="1">
    <location>
        <begin position="136"/>
        <end position="170"/>
    </location>
</feature>
<evidence type="ECO:0000313" key="5">
    <source>
        <dbReference type="Proteomes" id="UP000053660"/>
    </source>
</evidence>
<evidence type="ECO:0000259" key="3">
    <source>
        <dbReference type="PROSITE" id="PS51670"/>
    </source>
</evidence>
<sequence>MLRLLVFIALAHRATAGITIDFNCSSYQENDFKYTEEATNCGNKLPDAYCNAVFGPAVTAGNNQERPGNCYKVQDVFNEEVKQSAIKNVAAQTETVSVPRISCSAITQSMCQNEIWRPIITEDCPKVCGFCEASKCRDIAPYCAKHITICRHSEMLLFARENCKKTCGFCTDDTGGITHDCGSHTHCPIWIRNNFCNNTYYTIQQRRRYCGKPCRLC</sequence>
<organism evidence="4 5">
    <name type="scientific">Oesophagostomum dentatum</name>
    <name type="common">Nodular worm</name>
    <dbReference type="NCBI Taxonomy" id="61180"/>
    <lineage>
        <taxon>Eukaryota</taxon>
        <taxon>Metazoa</taxon>
        <taxon>Ecdysozoa</taxon>
        <taxon>Nematoda</taxon>
        <taxon>Chromadorea</taxon>
        <taxon>Rhabditida</taxon>
        <taxon>Rhabditina</taxon>
        <taxon>Rhabditomorpha</taxon>
        <taxon>Strongyloidea</taxon>
        <taxon>Strongylidae</taxon>
        <taxon>Oesophagostomum</taxon>
    </lineage>
</organism>
<dbReference type="AlphaFoldDB" id="A0A0B1TBJ7"/>
<evidence type="ECO:0000313" key="4">
    <source>
        <dbReference type="EMBL" id="KHJ93172.1"/>
    </source>
</evidence>
<dbReference type="InterPro" id="IPR003582">
    <property type="entry name" value="ShKT_dom"/>
</dbReference>
<feature type="signal peptide" evidence="2">
    <location>
        <begin position="1"/>
        <end position="16"/>
    </location>
</feature>